<protein>
    <submittedName>
        <fullName evidence="2">VWA domain-containing protein</fullName>
    </submittedName>
</protein>
<evidence type="ECO:0000313" key="3">
    <source>
        <dbReference type="Proteomes" id="UP001479933"/>
    </source>
</evidence>
<dbReference type="PANTHER" id="PTHR39338:SF5">
    <property type="entry name" value="BLR6139 PROTEIN"/>
    <property type="match status" value="1"/>
</dbReference>
<reference evidence="2 3" key="1">
    <citation type="journal article" date="2023" name="Virus Evol.">
        <title>Computational host range prediction-The good, the bad, and the ugly.</title>
        <authorList>
            <person name="Howell A.A."/>
            <person name="Versoza C.J."/>
            <person name="Pfeifer S.P."/>
        </authorList>
    </citation>
    <scope>NUCLEOTIDE SEQUENCE [LARGE SCALE GENOMIC DNA]</scope>
    <source>
        <strain evidence="2 3">1610/1b</strain>
    </source>
</reference>
<dbReference type="PANTHER" id="PTHR39338">
    <property type="entry name" value="BLL5662 PROTEIN-RELATED"/>
    <property type="match status" value="1"/>
</dbReference>
<proteinExistence type="predicted"/>
<keyword evidence="3" id="KW-1185">Reference proteome</keyword>
<dbReference type="InterPro" id="IPR008912">
    <property type="entry name" value="Uncharacterised_CoxE"/>
</dbReference>
<dbReference type="Proteomes" id="UP001479933">
    <property type="component" value="Chromosome"/>
</dbReference>
<dbReference type="NCBIfam" id="NF047783">
    <property type="entry name" value="VWA_dom_MadC"/>
    <property type="match status" value="1"/>
</dbReference>
<gene>
    <name evidence="2" type="ORF">RVF87_00040</name>
</gene>
<evidence type="ECO:0000256" key="1">
    <source>
        <dbReference type="SAM" id="MobiDB-lite"/>
    </source>
</evidence>
<organism evidence="2 3">
    <name type="scientific">Gordonia hydrophobica</name>
    <dbReference type="NCBI Taxonomy" id="40516"/>
    <lineage>
        <taxon>Bacteria</taxon>
        <taxon>Bacillati</taxon>
        <taxon>Actinomycetota</taxon>
        <taxon>Actinomycetes</taxon>
        <taxon>Mycobacteriales</taxon>
        <taxon>Gordoniaceae</taxon>
        <taxon>Gordonia</taxon>
    </lineage>
</organism>
<feature type="compositionally biased region" description="Basic and acidic residues" evidence="1">
    <location>
        <begin position="143"/>
        <end position="155"/>
    </location>
</feature>
<dbReference type="Pfam" id="PF05762">
    <property type="entry name" value="VWA_CoxE"/>
    <property type="match status" value="1"/>
</dbReference>
<dbReference type="EMBL" id="CP136137">
    <property type="protein sequence ID" value="WYY07522.1"/>
    <property type="molecule type" value="Genomic_DNA"/>
</dbReference>
<accession>A0ABZ2U1Q9</accession>
<dbReference type="RefSeq" id="WP_066165559.1">
    <property type="nucleotide sequence ID" value="NZ_CP136137.1"/>
</dbReference>
<name>A0ABZ2U1Q9_9ACTN</name>
<feature type="region of interest" description="Disordered" evidence="1">
    <location>
        <begin position="138"/>
        <end position="175"/>
    </location>
</feature>
<evidence type="ECO:0000313" key="2">
    <source>
        <dbReference type="EMBL" id="WYY07522.1"/>
    </source>
</evidence>
<sequence length="519" mass="55291">MTVVGEAARTVGDGSGVLDGLAVAFGRALRAFGIPASPAEVIEIRRVLAFVGAADLDRLRCALRCVSVKYAHEQTMFDLAFDVYFGLAEHVDEESGSASVRTVVNDLPDDVDWDDDFTGAGRMIGADEHTAEIGDLMIDDPDASERGGESSHREDDDFSVSSGAEELQVATDTSTVSSGATYTIDVDHAAAAEVGELVGSGARVESGSLSLADAAGLLRALGATDGRQAYEAEGVDDTASLDHSQRQALQDALTRFVDALANRLETAAAVADVVDGSGSSSRTHRDQADVDRACHRLVQRMRGAPRRVPRLTDTGRLDLRATMRAAVATDGVPVNLWRRRAVPGPVRMLVMVDVSLSVRPVAGFILRLAQTLHRFGDRCEVIAFVDRPVLVTPALRAASADDALAAVLSADDLDLAATSDYGRLWAETLGGFGDLISRRTSVLIVGDARSNAFDPRVDLFADVARRAHRVAWLTPEPSRYWSQTGCALDDYAEHCDGVISARDGAEILSRCDELGAALR</sequence>